<keyword evidence="1" id="KW-0560">Oxidoreductase</keyword>
<feature type="domain" description="GFO/IDH/MocA-like oxidoreductase" evidence="4">
    <location>
        <begin position="136"/>
        <end position="261"/>
    </location>
</feature>
<dbReference type="InterPro" id="IPR050463">
    <property type="entry name" value="Gfo/Idh/MocA_oxidrdct_glycsds"/>
</dbReference>
<name>A0ABV7Y9H4_9ACTN</name>
<dbReference type="PANTHER" id="PTHR43818:SF11">
    <property type="entry name" value="BCDNA.GH03377"/>
    <property type="match status" value="1"/>
</dbReference>
<evidence type="ECO:0000259" key="3">
    <source>
        <dbReference type="Pfam" id="PF01408"/>
    </source>
</evidence>
<comment type="caution">
    <text evidence="5">The sequence shown here is derived from an EMBL/GenBank/DDBJ whole genome shotgun (WGS) entry which is preliminary data.</text>
</comment>
<keyword evidence="6" id="KW-1185">Reference proteome</keyword>
<protein>
    <submittedName>
        <fullName evidence="5">Gfo/Idh/MocA family protein</fullName>
    </submittedName>
</protein>
<evidence type="ECO:0000256" key="2">
    <source>
        <dbReference type="SAM" id="MobiDB-lite"/>
    </source>
</evidence>
<dbReference type="RefSeq" id="WP_239553799.1">
    <property type="nucleotide sequence ID" value="NZ_JAFBCM010000001.1"/>
</dbReference>
<dbReference type="InterPro" id="IPR036291">
    <property type="entry name" value="NAD(P)-bd_dom_sf"/>
</dbReference>
<proteinExistence type="predicted"/>
<evidence type="ECO:0000256" key="1">
    <source>
        <dbReference type="ARBA" id="ARBA00023002"/>
    </source>
</evidence>
<dbReference type="InterPro" id="IPR055170">
    <property type="entry name" value="GFO_IDH_MocA-like_dom"/>
</dbReference>
<accession>A0ABV7Y9H4</accession>
<dbReference type="SUPFAM" id="SSF51735">
    <property type="entry name" value="NAD(P)-binding Rossmann-fold domains"/>
    <property type="match status" value="1"/>
</dbReference>
<dbReference type="Gene3D" id="3.30.360.10">
    <property type="entry name" value="Dihydrodipicolinate Reductase, domain 2"/>
    <property type="match status" value="1"/>
</dbReference>
<dbReference type="PANTHER" id="PTHR43818">
    <property type="entry name" value="BCDNA.GH03377"/>
    <property type="match status" value="1"/>
</dbReference>
<evidence type="ECO:0000313" key="5">
    <source>
        <dbReference type="EMBL" id="MFC3761009.1"/>
    </source>
</evidence>
<sequence>MSNPLRVGFVGCGSVMSGPYMSLARQLRERGRIETVAACDVVGSKESFVRDELGIPKFSTSYEDVVTSPDVDAVLVLTSMPEHGKIARAALENGKHVLVEKPMATTLAEAAELLEFSKSAPGHLICAPHVVLSPTFQAIDAHLKRGDVGRPHLARARYGWSGPWWGQWFYKSGGGPLFDLGVYNVTSLTGWFGPVRRVTAMAGIANATRVVDGEEMKVEAEDNFQILLDFGNAFFGSVTTGFTMQQYRGPAIELYGSDGTIQMMGDDWAPAGYELWQNSVGAWQIHADRDPRWPWTDGLQHLVECVETGRSPLVTAEHAFHVLEVMLAAIDAARDGQTRTITSTFTPPSFAAPESEEAAHLRHDPSRD</sequence>
<dbReference type="EMBL" id="JBHRZH010000006">
    <property type="protein sequence ID" value="MFC3761009.1"/>
    <property type="molecule type" value="Genomic_DNA"/>
</dbReference>
<gene>
    <name evidence="5" type="ORF">ACFOUW_09165</name>
</gene>
<feature type="compositionally biased region" description="Basic and acidic residues" evidence="2">
    <location>
        <begin position="357"/>
        <end position="368"/>
    </location>
</feature>
<dbReference type="Pfam" id="PF01408">
    <property type="entry name" value="GFO_IDH_MocA"/>
    <property type="match status" value="1"/>
</dbReference>
<organism evidence="5 6">
    <name type="scientific">Tenggerimyces flavus</name>
    <dbReference type="NCBI Taxonomy" id="1708749"/>
    <lineage>
        <taxon>Bacteria</taxon>
        <taxon>Bacillati</taxon>
        <taxon>Actinomycetota</taxon>
        <taxon>Actinomycetes</taxon>
        <taxon>Propionibacteriales</taxon>
        <taxon>Nocardioidaceae</taxon>
        <taxon>Tenggerimyces</taxon>
    </lineage>
</organism>
<evidence type="ECO:0000313" key="6">
    <source>
        <dbReference type="Proteomes" id="UP001595699"/>
    </source>
</evidence>
<dbReference type="Proteomes" id="UP001595699">
    <property type="component" value="Unassembled WGS sequence"/>
</dbReference>
<dbReference type="Pfam" id="PF22725">
    <property type="entry name" value="GFO_IDH_MocA_C3"/>
    <property type="match status" value="1"/>
</dbReference>
<dbReference type="SUPFAM" id="SSF55347">
    <property type="entry name" value="Glyceraldehyde-3-phosphate dehydrogenase-like, C-terminal domain"/>
    <property type="match status" value="1"/>
</dbReference>
<dbReference type="InterPro" id="IPR000683">
    <property type="entry name" value="Gfo/Idh/MocA-like_OxRdtase_N"/>
</dbReference>
<dbReference type="Gene3D" id="3.40.50.720">
    <property type="entry name" value="NAD(P)-binding Rossmann-like Domain"/>
    <property type="match status" value="1"/>
</dbReference>
<reference evidence="6" key="1">
    <citation type="journal article" date="2019" name="Int. J. Syst. Evol. Microbiol.">
        <title>The Global Catalogue of Microorganisms (GCM) 10K type strain sequencing project: providing services to taxonomists for standard genome sequencing and annotation.</title>
        <authorList>
            <consortium name="The Broad Institute Genomics Platform"/>
            <consortium name="The Broad Institute Genome Sequencing Center for Infectious Disease"/>
            <person name="Wu L."/>
            <person name="Ma J."/>
        </authorList>
    </citation>
    <scope>NUCLEOTIDE SEQUENCE [LARGE SCALE GENOMIC DNA]</scope>
    <source>
        <strain evidence="6">CGMCC 4.7241</strain>
    </source>
</reference>
<feature type="domain" description="Gfo/Idh/MocA-like oxidoreductase N-terminal" evidence="3">
    <location>
        <begin position="5"/>
        <end position="119"/>
    </location>
</feature>
<feature type="region of interest" description="Disordered" evidence="2">
    <location>
        <begin position="343"/>
        <end position="368"/>
    </location>
</feature>
<evidence type="ECO:0000259" key="4">
    <source>
        <dbReference type="Pfam" id="PF22725"/>
    </source>
</evidence>